<dbReference type="KEGG" id="tfl:RPIT_00875"/>
<evidence type="ECO:0000313" key="1">
    <source>
        <dbReference type="EMBL" id="AQP43550.1"/>
    </source>
</evidence>
<protein>
    <submittedName>
        <fullName evidence="1">Uncharacterized protein</fullName>
    </submittedName>
</protein>
<proteinExistence type="predicted"/>
<dbReference type="STRING" id="1610493.RPIT_00875"/>
<name>A0A1Q2CBS3_9ACTN</name>
<sequence>MKRNAWWWRALAAVVAVIIGVVLAGCSASNEASDMPAGAPEPAVGRDAGECPSRVAMRRATATG</sequence>
<accession>A0A1Q2CBS3</accession>
<dbReference type="EMBL" id="CP019605">
    <property type="protein sequence ID" value="AQP43550.1"/>
    <property type="molecule type" value="Genomic_DNA"/>
</dbReference>
<gene>
    <name evidence="1" type="ORF">RPIT_00875</name>
</gene>
<organism evidence="1 2">
    <name type="scientific">Tessaracoccus flavus</name>
    <dbReference type="NCBI Taxonomy" id="1610493"/>
    <lineage>
        <taxon>Bacteria</taxon>
        <taxon>Bacillati</taxon>
        <taxon>Actinomycetota</taxon>
        <taxon>Actinomycetes</taxon>
        <taxon>Propionibacteriales</taxon>
        <taxon>Propionibacteriaceae</taxon>
        <taxon>Tessaracoccus</taxon>
    </lineage>
</organism>
<dbReference type="AlphaFoldDB" id="A0A1Q2CBS3"/>
<dbReference type="Proteomes" id="UP000188324">
    <property type="component" value="Chromosome"/>
</dbReference>
<dbReference type="RefSeq" id="WP_157633316.1">
    <property type="nucleotide sequence ID" value="NZ_CP019605.1"/>
</dbReference>
<reference evidence="1 2" key="1">
    <citation type="journal article" date="2016" name="Int. J. Syst. Evol. Microbiol.">
        <title>Tessaracoccus flavus sp. nov., isolated from the drainage system of a lindane-producing factory.</title>
        <authorList>
            <person name="Kumari R."/>
            <person name="Singh P."/>
            <person name="Schumann P."/>
            <person name="Lal R."/>
        </authorList>
    </citation>
    <scope>NUCLEOTIDE SEQUENCE [LARGE SCALE GENOMIC DNA]</scope>
    <source>
        <strain evidence="1 2">RP1T</strain>
    </source>
</reference>
<dbReference type="PROSITE" id="PS51257">
    <property type="entry name" value="PROKAR_LIPOPROTEIN"/>
    <property type="match status" value="1"/>
</dbReference>
<evidence type="ECO:0000313" key="2">
    <source>
        <dbReference type="Proteomes" id="UP000188324"/>
    </source>
</evidence>
<keyword evidence="2" id="KW-1185">Reference proteome</keyword>